<proteinExistence type="predicted"/>
<sequence>DSISEIVDSIDSYEKMLDLCGETGQVEIDAALTRVHIPVPDSLLCFECGELLVDGDNFKKGGKSFHPSLCNSYKCLNCEDDEYGEPPVLTAEMPVSGSSPLNGVKQVSDITDKRFQEIQKNKRKPLRDYLSRNFFGSNESLEHLRERLRTQHGVFFFGDVYSESEDDDDN</sequence>
<gene>
    <name evidence="1" type="primary">ORF31330</name>
</gene>
<reference evidence="1" key="1">
    <citation type="submission" date="2014-12" db="EMBL/GenBank/DDBJ databases">
        <title>Insight into the proteome of Arion vulgaris.</title>
        <authorList>
            <person name="Aradska J."/>
            <person name="Bulat T."/>
            <person name="Smidak R."/>
            <person name="Sarate P."/>
            <person name="Gangsoo J."/>
            <person name="Sialana F."/>
            <person name="Bilban M."/>
            <person name="Lubec G."/>
        </authorList>
    </citation>
    <scope>NUCLEOTIDE SEQUENCE</scope>
    <source>
        <tissue evidence="1">Skin</tissue>
    </source>
</reference>
<dbReference type="EMBL" id="HACG01011017">
    <property type="protein sequence ID" value="CEK57882.1"/>
    <property type="molecule type" value="Transcribed_RNA"/>
</dbReference>
<feature type="non-terminal residue" evidence="1">
    <location>
        <position position="170"/>
    </location>
</feature>
<organism evidence="1">
    <name type="scientific">Arion vulgaris</name>
    <dbReference type="NCBI Taxonomy" id="1028688"/>
    <lineage>
        <taxon>Eukaryota</taxon>
        <taxon>Metazoa</taxon>
        <taxon>Spiralia</taxon>
        <taxon>Lophotrochozoa</taxon>
        <taxon>Mollusca</taxon>
        <taxon>Gastropoda</taxon>
        <taxon>Heterobranchia</taxon>
        <taxon>Euthyneura</taxon>
        <taxon>Panpulmonata</taxon>
        <taxon>Eupulmonata</taxon>
        <taxon>Stylommatophora</taxon>
        <taxon>Helicina</taxon>
        <taxon>Arionoidea</taxon>
        <taxon>Arionidae</taxon>
        <taxon>Arion</taxon>
    </lineage>
</organism>
<evidence type="ECO:0000313" key="1">
    <source>
        <dbReference type="EMBL" id="CEK57882.1"/>
    </source>
</evidence>
<protein>
    <submittedName>
        <fullName evidence="1">Uncharacterized protein</fullName>
    </submittedName>
</protein>
<dbReference type="AlphaFoldDB" id="A0A0B6YNX5"/>
<feature type="non-terminal residue" evidence="1">
    <location>
        <position position="1"/>
    </location>
</feature>
<name>A0A0B6YNX5_9EUPU</name>
<accession>A0A0B6YNX5</accession>